<dbReference type="OrthoDB" id="5295665at2"/>
<dbReference type="EMBL" id="CP034759">
    <property type="protein sequence ID" value="QBG37057.1"/>
    <property type="molecule type" value="Genomic_DNA"/>
</dbReference>
<dbReference type="RefSeq" id="WP_130603726.1">
    <property type="nucleotide sequence ID" value="NZ_CP034759.1"/>
</dbReference>
<feature type="transmembrane region" description="Helical" evidence="1">
    <location>
        <begin position="114"/>
        <end position="139"/>
    </location>
</feature>
<feature type="transmembrane region" description="Helical" evidence="1">
    <location>
        <begin position="374"/>
        <end position="391"/>
    </location>
</feature>
<reference evidence="2 3" key="1">
    <citation type="submission" date="2018-12" db="EMBL/GenBank/DDBJ databases">
        <title>Complete genome of Litorilituus sediminis.</title>
        <authorList>
            <person name="Liu A."/>
            <person name="Rong J."/>
        </authorList>
    </citation>
    <scope>NUCLEOTIDE SEQUENCE [LARGE SCALE GENOMIC DNA]</scope>
    <source>
        <strain evidence="2 3">JCM 17549</strain>
    </source>
</reference>
<feature type="transmembrane region" description="Helical" evidence="1">
    <location>
        <begin position="397"/>
        <end position="415"/>
    </location>
</feature>
<feature type="transmembrane region" description="Helical" evidence="1">
    <location>
        <begin position="20"/>
        <end position="38"/>
    </location>
</feature>
<protein>
    <submittedName>
        <fullName evidence="2">Uncharacterized protein</fullName>
    </submittedName>
</protein>
<sequence length="434" mass="49211">MNLSSLSFNALPPIDLPFRFFFTAPIFIIISALIMLSFGESLWLSRWTPSMLSITHGFTLGFITSVMMGALLQLLPVIGGVGISKPRLVASFCHLFHCLGTLALMAAFLHYGAWLYSVAAICLSLSFAVYIFALCAVLLKKLSQGHIIIGIRLAVAALLALVIMGLLLISRYLELPFYFISGDKFFTNIHAVLGLGAWASLLLMSVSFQVVPMFHVAPNFPTWFTKSLPWLFLLSILLLFYQYDFALYLLMILHALFALCLLYVLGKRKRKVADTSIQYWQFSAIILLLISCLYFISELEISSALLNVLVLKKTMLLTALFIFGFLVSVIQGMLLKILPFLSYTHLQQRCLIDFNAMQFIPHMHEFLHKRHGSWLFYLHILSCLALVSAILSPSVYWLFACSLLVEFLWLLFIMIKTMRLYFAVDKKISLSCQR</sequence>
<dbReference type="Proteomes" id="UP000290244">
    <property type="component" value="Chromosome"/>
</dbReference>
<feature type="transmembrane region" description="Helical" evidence="1">
    <location>
        <begin position="277"/>
        <end position="296"/>
    </location>
</feature>
<keyword evidence="3" id="KW-1185">Reference proteome</keyword>
<keyword evidence="1" id="KW-1133">Transmembrane helix</keyword>
<evidence type="ECO:0000313" key="3">
    <source>
        <dbReference type="Proteomes" id="UP000290244"/>
    </source>
</evidence>
<keyword evidence="1" id="KW-0472">Membrane</keyword>
<evidence type="ECO:0000313" key="2">
    <source>
        <dbReference type="EMBL" id="QBG37057.1"/>
    </source>
</evidence>
<gene>
    <name evidence="2" type="ORF">EMK97_15660</name>
</gene>
<accession>A0A4P6PBP1</accession>
<name>A0A4P6PBP1_9GAMM</name>
<feature type="transmembrane region" description="Helical" evidence="1">
    <location>
        <begin position="189"/>
        <end position="211"/>
    </location>
</feature>
<organism evidence="2 3">
    <name type="scientific">Litorilituus sediminis</name>
    <dbReference type="NCBI Taxonomy" id="718192"/>
    <lineage>
        <taxon>Bacteria</taxon>
        <taxon>Pseudomonadati</taxon>
        <taxon>Pseudomonadota</taxon>
        <taxon>Gammaproteobacteria</taxon>
        <taxon>Alteromonadales</taxon>
        <taxon>Colwelliaceae</taxon>
        <taxon>Litorilituus</taxon>
    </lineage>
</organism>
<evidence type="ECO:0000256" key="1">
    <source>
        <dbReference type="SAM" id="Phobius"/>
    </source>
</evidence>
<dbReference type="AlphaFoldDB" id="A0A4P6PBP1"/>
<feature type="transmembrane region" description="Helical" evidence="1">
    <location>
        <begin position="151"/>
        <end position="169"/>
    </location>
</feature>
<feature type="transmembrane region" description="Helical" evidence="1">
    <location>
        <begin position="223"/>
        <end position="241"/>
    </location>
</feature>
<dbReference type="KEGG" id="lsd:EMK97_15660"/>
<feature type="transmembrane region" description="Helical" evidence="1">
    <location>
        <begin position="88"/>
        <end position="108"/>
    </location>
</feature>
<feature type="transmembrane region" description="Helical" evidence="1">
    <location>
        <begin position="58"/>
        <end position="81"/>
    </location>
</feature>
<keyword evidence="1" id="KW-0812">Transmembrane</keyword>
<feature type="transmembrane region" description="Helical" evidence="1">
    <location>
        <begin position="316"/>
        <end position="338"/>
    </location>
</feature>
<feature type="transmembrane region" description="Helical" evidence="1">
    <location>
        <begin position="247"/>
        <end position="265"/>
    </location>
</feature>
<proteinExistence type="predicted"/>